<dbReference type="AlphaFoldDB" id="A0A8I0JZP7"/>
<dbReference type="GO" id="GO:0016020">
    <property type="term" value="C:membrane"/>
    <property type="evidence" value="ECO:0007669"/>
    <property type="project" value="UniProtKB-SubCell"/>
</dbReference>
<sequence length="288" mass="30767">MNTVSRRTVSQSTVEKWAWANLVANTLIILTGGLVRLTGSGLGCPTWPRCTDESFVPHGALGWHGVIEFGNRTLTYVLIVIAIGTVLATWRWTGATRNQLRLVLGIAIGIPFQGVIGGITVLTELNPWIVSLHLILSMALVVAATIFLVTLRPDEGTVGRVPAWIVQGAYVVLLAVIYIGTIVTGSGPHAGDASAPRNELDPAWWSRIHAISVWLFLILTVAAIVLTRGRARKAGAWVLVAGLAQGLIGYVQYFTDLPIVLVAAHLVGAAVLLALATRWLLTARPVAS</sequence>
<feature type="transmembrane region" description="Helical" evidence="12">
    <location>
        <begin position="259"/>
        <end position="281"/>
    </location>
</feature>
<dbReference type="PANTHER" id="PTHR35457">
    <property type="entry name" value="HEME A SYNTHASE"/>
    <property type="match status" value="1"/>
</dbReference>
<comment type="subcellular location">
    <subcellularLocation>
        <location evidence="1">Membrane</location>
        <topology evidence="1">Multi-pass membrane protein</topology>
    </subcellularLocation>
</comment>
<accession>A0A8I0JZP7</accession>
<evidence type="ECO:0000256" key="9">
    <source>
        <dbReference type="ARBA" id="ARBA00023136"/>
    </source>
</evidence>
<evidence type="ECO:0000256" key="6">
    <source>
        <dbReference type="ARBA" id="ARBA00023002"/>
    </source>
</evidence>
<evidence type="ECO:0000256" key="5">
    <source>
        <dbReference type="ARBA" id="ARBA00022989"/>
    </source>
</evidence>
<evidence type="ECO:0000256" key="4">
    <source>
        <dbReference type="ARBA" id="ARBA00022723"/>
    </source>
</evidence>
<keyword evidence="4" id="KW-0479">Metal-binding</keyword>
<keyword evidence="8" id="KW-0350">Heme biosynthesis</keyword>
<evidence type="ECO:0000256" key="10">
    <source>
        <dbReference type="ARBA" id="ARBA00023157"/>
    </source>
</evidence>
<dbReference type="GO" id="GO:0046872">
    <property type="term" value="F:metal ion binding"/>
    <property type="evidence" value="ECO:0007669"/>
    <property type="project" value="UniProtKB-KW"/>
</dbReference>
<dbReference type="Proteomes" id="UP000620591">
    <property type="component" value="Unassembled WGS sequence"/>
</dbReference>
<evidence type="ECO:0000313" key="15">
    <source>
        <dbReference type="Proteomes" id="UP000515871"/>
    </source>
</evidence>
<reference evidence="13" key="1">
    <citation type="submission" date="2020-09" db="EMBL/GenBank/DDBJ databases">
        <title>Novel species in genus Aeromicrobium.</title>
        <authorList>
            <person name="Zhang G."/>
        </authorList>
    </citation>
    <scope>NUCLEOTIDE SEQUENCE</scope>
    <source>
        <strain evidence="15">zg-629</strain>
        <strain evidence="14">Zg-629</strain>
        <strain evidence="13">Zg-636</strain>
    </source>
</reference>
<keyword evidence="7" id="KW-0408">Iron</keyword>
<evidence type="ECO:0000256" key="7">
    <source>
        <dbReference type="ARBA" id="ARBA00023004"/>
    </source>
</evidence>
<evidence type="ECO:0000256" key="3">
    <source>
        <dbReference type="ARBA" id="ARBA00022692"/>
    </source>
</evidence>
<keyword evidence="5 12" id="KW-1133">Transmembrane helix</keyword>
<dbReference type="InterPro" id="IPR050450">
    <property type="entry name" value="COX15/CtaA_HemeA_synthase"/>
</dbReference>
<evidence type="ECO:0000256" key="11">
    <source>
        <dbReference type="ARBA" id="ARBA00023444"/>
    </source>
</evidence>
<evidence type="ECO:0000313" key="16">
    <source>
        <dbReference type="Proteomes" id="UP000620591"/>
    </source>
</evidence>
<feature type="transmembrane region" description="Helical" evidence="12">
    <location>
        <begin position="204"/>
        <end position="227"/>
    </location>
</feature>
<proteinExistence type="predicted"/>
<gene>
    <name evidence="14" type="ORF">H9L21_08580</name>
    <name evidence="13" type="ORF">IBG24_01230</name>
</gene>
<feature type="transmembrane region" description="Helical" evidence="12">
    <location>
        <begin position="234"/>
        <end position="253"/>
    </location>
</feature>
<feature type="transmembrane region" description="Helical" evidence="12">
    <location>
        <begin position="102"/>
        <end position="122"/>
    </location>
</feature>
<dbReference type="Pfam" id="PF02628">
    <property type="entry name" value="COX15-CtaA"/>
    <property type="match status" value="2"/>
</dbReference>
<comment type="pathway">
    <text evidence="11">Porphyrin-containing compound metabolism.</text>
</comment>
<keyword evidence="6" id="KW-0560">Oxidoreductase</keyword>
<feature type="transmembrane region" description="Helical" evidence="12">
    <location>
        <begin position="128"/>
        <end position="151"/>
    </location>
</feature>
<organism evidence="13 16">
    <name type="scientific">Aeromicrobium senzhongii</name>
    <dbReference type="NCBI Taxonomy" id="2663859"/>
    <lineage>
        <taxon>Bacteria</taxon>
        <taxon>Bacillati</taxon>
        <taxon>Actinomycetota</taxon>
        <taxon>Actinomycetes</taxon>
        <taxon>Propionibacteriales</taxon>
        <taxon>Nocardioidaceae</taxon>
        <taxon>Aeromicrobium</taxon>
    </lineage>
</organism>
<name>A0A8I0JZP7_9ACTN</name>
<dbReference type="GO" id="GO:0006784">
    <property type="term" value="P:heme A biosynthetic process"/>
    <property type="evidence" value="ECO:0007669"/>
    <property type="project" value="InterPro"/>
</dbReference>
<keyword evidence="9 12" id="KW-0472">Membrane</keyword>
<feature type="transmembrane region" description="Helical" evidence="12">
    <location>
        <begin position="163"/>
        <end position="184"/>
    </location>
</feature>
<evidence type="ECO:0000313" key="14">
    <source>
        <dbReference type="EMBL" id="QNL95943.1"/>
    </source>
</evidence>
<protein>
    <submittedName>
        <fullName evidence="13">Heme A synthase</fullName>
    </submittedName>
</protein>
<evidence type="ECO:0000313" key="13">
    <source>
        <dbReference type="EMBL" id="MBC9224933.1"/>
    </source>
</evidence>
<feature type="transmembrane region" description="Helical" evidence="12">
    <location>
        <begin position="73"/>
        <end position="90"/>
    </location>
</feature>
<dbReference type="PANTHER" id="PTHR35457:SF1">
    <property type="entry name" value="HEME A SYNTHASE"/>
    <property type="match status" value="1"/>
</dbReference>
<dbReference type="EMBL" id="JACTVM010000001">
    <property type="protein sequence ID" value="MBC9224933.1"/>
    <property type="molecule type" value="Genomic_DNA"/>
</dbReference>
<keyword evidence="10" id="KW-1015">Disulfide bond</keyword>
<keyword evidence="15" id="KW-1185">Reference proteome</keyword>
<dbReference type="InterPro" id="IPR003780">
    <property type="entry name" value="COX15/CtaA_fam"/>
</dbReference>
<dbReference type="GO" id="GO:0016491">
    <property type="term" value="F:oxidoreductase activity"/>
    <property type="evidence" value="ECO:0007669"/>
    <property type="project" value="UniProtKB-KW"/>
</dbReference>
<evidence type="ECO:0000256" key="12">
    <source>
        <dbReference type="SAM" id="Phobius"/>
    </source>
</evidence>
<keyword evidence="2" id="KW-1003">Cell membrane</keyword>
<keyword evidence="3 12" id="KW-0812">Transmembrane</keyword>
<dbReference type="Proteomes" id="UP000515871">
    <property type="component" value="Chromosome"/>
</dbReference>
<evidence type="ECO:0000256" key="8">
    <source>
        <dbReference type="ARBA" id="ARBA00023133"/>
    </source>
</evidence>
<evidence type="ECO:0000256" key="2">
    <source>
        <dbReference type="ARBA" id="ARBA00022475"/>
    </source>
</evidence>
<dbReference type="EMBL" id="CP060587">
    <property type="protein sequence ID" value="QNL95943.1"/>
    <property type="molecule type" value="Genomic_DNA"/>
</dbReference>
<evidence type="ECO:0000256" key="1">
    <source>
        <dbReference type="ARBA" id="ARBA00004141"/>
    </source>
</evidence>